<proteinExistence type="predicted"/>
<protein>
    <submittedName>
        <fullName evidence="1">Uncharacterized protein</fullName>
    </submittedName>
</protein>
<dbReference type="Proteomes" id="UP001057402">
    <property type="component" value="Chromosome 8"/>
</dbReference>
<organism evidence="1 2">
    <name type="scientific">Melastoma candidum</name>
    <dbReference type="NCBI Taxonomy" id="119954"/>
    <lineage>
        <taxon>Eukaryota</taxon>
        <taxon>Viridiplantae</taxon>
        <taxon>Streptophyta</taxon>
        <taxon>Embryophyta</taxon>
        <taxon>Tracheophyta</taxon>
        <taxon>Spermatophyta</taxon>
        <taxon>Magnoliopsida</taxon>
        <taxon>eudicotyledons</taxon>
        <taxon>Gunneridae</taxon>
        <taxon>Pentapetalae</taxon>
        <taxon>rosids</taxon>
        <taxon>malvids</taxon>
        <taxon>Myrtales</taxon>
        <taxon>Melastomataceae</taxon>
        <taxon>Melastomatoideae</taxon>
        <taxon>Melastomateae</taxon>
        <taxon>Melastoma</taxon>
    </lineage>
</organism>
<evidence type="ECO:0000313" key="2">
    <source>
        <dbReference type="Proteomes" id="UP001057402"/>
    </source>
</evidence>
<evidence type="ECO:0000313" key="1">
    <source>
        <dbReference type="EMBL" id="KAI4330286.1"/>
    </source>
</evidence>
<gene>
    <name evidence="1" type="ORF">MLD38_028586</name>
</gene>
<keyword evidence="2" id="KW-1185">Reference proteome</keyword>
<name>A0ACB9N5S9_9MYRT</name>
<comment type="caution">
    <text evidence="1">The sequence shown here is derived from an EMBL/GenBank/DDBJ whole genome shotgun (WGS) entry which is preliminary data.</text>
</comment>
<sequence length="188" mass="20265">MMWASSGDHHSNTTKYAAHGLPASMSIPTQPCPPLYMAGPRVTPSGAVTPWSSGLCHCFDDPQNCLITCFCPCVTFGQIAEIVNKGSISCAATGAIYAILGLVGLPCIYSCLYRSRLRGQYDVEESPAADCLVHFCCEPCALCQEYRELHGRGFDMAIGWEANMDRQKRGVRTTTMAAPPAFGGMTRA</sequence>
<accession>A0ACB9N5S9</accession>
<dbReference type="EMBL" id="CM042887">
    <property type="protein sequence ID" value="KAI4330286.1"/>
    <property type="molecule type" value="Genomic_DNA"/>
</dbReference>
<reference evidence="2" key="1">
    <citation type="journal article" date="2023" name="Front. Plant Sci.">
        <title>Chromosomal-level genome assembly of Melastoma candidum provides insights into trichome evolution.</title>
        <authorList>
            <person name="Zhong Y."/>
            <person name="Wu W."/>
            <person name="Sun C."/>
            <person name="Zou P."/>
            <person name="Liu Y."/>
            <person name="Dai S."/>
            <person name="Zhou R."/>
        </authorList>
    </citation>
    <scope>NUCLEOTIDE SEQUENCE [LARGE SCALE GENOMIC DNA]</scope>
</reference>